<evidence type="ECO:0000313" key="3">
    <source>
        <dbReference type="Proteomes" id="UP000315395"/>
    </source>
</evidence>
<gene>
    <name evidence="2" type="ORF">FNH13_11630</name>
</gene>
<dbReference type="OrthoDB" id="9796486at2"/>
<accession>A0A516GBK3</accession>
<keyword evidence="3" id="KW-1185">Reference proteome</keyword>
<dbReference type="KEGG" id="orz:FNH13_11630"/>
<organism evidence="2 3">
    <name type="scientific">Ornithinimicrobium ciconiae</name>
    <dbReference type="NCBI Taxonomy" id="2594265"/>
    <lineage>
        <taxon>Bacteria</taxon>
        <taxon>Bacillati</taxon>
        <taxon>Actinomycetota</taxon>
        <taxon>Actinomycetes</taxon>
        <taxon>Micrococcales</taxon>
        <taxon>Ornithinimicrobiaceae</taxon>
        <taxon>Ornithinimicrobium</taxon>
    </lineage>
</organism>
<protein>
    <recommendedName>
        <fullName evidence="1">Dihydroorotate dehydrogenase electron transfer subunit iron-sulphur cluster binding domain-containing protein</fullName>
    </recommendedName>
</protein>
<dbReference type="InterPro" id="IPR019480">
    <property type="entry name" value="Dihydroorotate_DH_Fe-S-bd"/>
</dbReference>
<dbReference type="PANTHER" id="PTHR43513:SF3">
    <property type="entry name" value="DIHYDROOROTATE DEHYDROGENASE B (NAD(+)), ELECTRON TRANSFER SUBUNIT-RELATED"/>
    <property type="match status" value="1"/>
</dbReference>
<sequence length="284" mass="28933">MNARLLRRRAGEVVANRPLGAYRQVSVVLPALPGPARPGQFVIVPPGRPDRVLPRTWWLAGERTEAGFGSTLELVVPDGEPGEPALPEAGDQLELTGPLGRGFGLPTTAVTAIVATEGAAGAVGRWLAERLRDSGSEVHLLSCAADPEQHVDLVQARRVADGVVLSHPDQAGSALVQLAQRTAASVLYAAGPLALSATVARVAAQTGVVSQVTGVDIGGPGVCGHGLCGGCELPLISGRRVGARVRPCSEGPVLRGDLVDWSATGAAVSAESAASASTVWAGGR</sequence>
<evidence type="ECO:0000313" key="2">
    <source>
        <dbReference type="EMBL" id="QDO88895.1"/>
    </source>
</evidence>
<reference evidence="2 3" key="1">
    <citation type="submission" date="2019-07" db="EMBL/GenBank/DDBJ databases">
        <title>complete genome sequencing of Ornithinimicrobium sp. H23M54.</title>
        <authorList>
            <person name="Bae J.-W."/>
            <person name="Lee S.-Y."/>
        </authorList>
    </citation>
    <scope>NUCLEOTIDE SEQUENCE [LARGE SCALE GENOMIC DNA]</scope>
    <source>
        <strain evidence="2 3">H23M54</strain>
    </source>
</reference>
<dbReference type="Proteomes" id="UP000315395">
    <property type="component" value="Chromosome"/>
</dbReference>
<dbReference type="EMBL" id="CP041616">
    <property type="protein sequence ID" value="QDO88895.1"/>
    <property type="molecule type" value="Genomic_DNA"/>
</dbReference>
<dbReference type="Pfam" id="PF10418">
    <property type="entry name" value="DHODB_Fe-S_bind"/>
    <property type="match status" value="1"/>
</dbReference>
<dbReference type="AlphaFoldDB" id="A0A516GBK3"/>
<dbReference type="SUPFAM" id="SSF51735">
    <property type="entry name" value="NAD(P)-binding Rossmann-fold domains"/>
    <property type="match status" value="1"/>
</dbReference>
<dbReference type="InterPro" id="IPR036291">
    <property type="entry name" value="NAD(P)-bd_dom_sf"/>
</dbReference>
<proteinExistence type="predicted"/>
<evidence type="ECO:0000259" key="1">
    <source>
        <dbReference type="Pfam" id="PF10418"/>
    </source>
</evidence>
<dbReference type="PANTHER" id="PTHR43513">
    <property type="entry name" value="DIHYDROOROTATE DEHYDROGENASE B (NAD(+)), ELECTRON TRANSFER SUBUNIT"/>
    <property type="match status" value="1"/>
</dbReference>
<dbReference type="RefSeq" id="WP_143783572.1">
    <property type="nucleotide sequence ID" value="NZ_CP041616.1"/>
</dbReference>
<name>A0A516GBK3_9MICO</name>
<dbReference type="InterPro" id="IPR050353">
    <property type="entry name" value="PyrK_electron_transfer"/>
</dbReference>
<feature type="domain" description="Dihydroorotate dehydrogenase electron transfer subunit iron-sulphur cluster binding" evidence="1">
    <location>
        <begin position="222"/>
        <end position="259"/>
    </location>
</feature>